<dbReference type="OrthoDB" id="9812120at2"/>
<feature type="chain" id="PRO_5038518813" description="Lipoprotein" evidence="2">
    <location>
        <begin position="25"/>
        <end position="335"/>
    </location>
</feature>
<feature type="region of interest" description="Disordered" evidence="1">
    <location>
        <begin position="29"/>
        <end position="78"/>
    </location>
</feature>
<evidence type="ECO:0000313" key="3">
    <source>
        <dbReference type="EMBL" id="MUN55407.1"/>
    </source>
</evidence>
<keyword evidence="4" id="KW-1185">Reference proteome</keyword>
<protein>
    <recommendedName>
        <fullName evidence="5">Lipoprotein</fullName>
    </recommendedName>
</protein>
<dbReference type="RefSeq" id="WP_129316117.1">
    <property type="nucleotide sequence ID" value="NZ_NOIQ01000018.1"/>
</dbReference>
<evidence type="ECO:0000313" key="4">
    <source>
        <dbReference type="Proteomes" id="UP000462152"/>
    </source>
</evidence>
<organism evidence="3 4">
    <name type="scientific">Rothia koreensis</name>
    <dbReference type="NCBI Taxonomy" id="592378"/>
    <lineage>
        <taxon>Bacteria</taxon>
        <taxon>Bacillati</taxon>
        <taxon>Actinomycetota</taxon>
        <taxon>Actinomycetes</taxon>
        <taxon>Micrococcales</taxon>
        <taxon>Micrococcaceae</taxon>
        <taxon>Rothia</taxon>
    </lineage>
</organism>
<feature type="compositionally biased region" description="Polar residues" evidence="1">
    <location>
        <begin position="29"/>
        <end position="53"/>
    </location>
</feature>
<dbReference type="EMBL" id="WOGT01000005">
    <property type="protein sequence ID" value="MUN55407.1"/>
    <property type="molecule type" value="Genomic_DNA"/>
</dbReference>
<evidence type="ECO:0000256" key="1">
    <source>
        <dbReference type="SAM" id="MobiDB-lite"/>
    </source>
</evidence>
<comment type="caution">
    <text evidence="3">The sequence shown here is derived from an EMBL/GenBank/DDBJ whole genome shotgun (WGS) entry which is preliminary data.</text>
</comment>
<dbReference type="Proteomes" id="UP000462152">
    <property type="component" value="Unassembled WGS sequence"/>
</dbReference>
<dbReference type="PROSITE" id="PS51257">
    <property type="entry name" value="PROKAR_LIPOPROTEIN"/>
    <property type="match status" value="1"/>
</dbReference>
<keyword evidence="2" id="KW-0732">Signal</keyword>
<evidence type="ECO:0008006" key="5">
    <source>
        <dbReference type="Google" id="ProtNLM"/>
    </source>
</evidence>
<evidence type="ECO:0000256" key="2">
    <source>
        <dbReference type="SAM" id="SignalP"/>
    </source>
</evidence>
<dbReference type="AlphaFoldDB" id="A0A7K1LJN1"/>
<gene>
    <name evidence="3" type="ORF">GMA10_09340</name>
</gene>
<proteinExistence type="predicted"/>
<sequence>MTCTGKTLSARASAALLIASALFLGGCSTDSGDNKTSSSDASQTQPTGKASEGSSKDSTAEGDSSPKKAKKNELIGGGKTVFPDRRMVALYGAPGNPSLGVLGEQGPAASVKRVKDLAKQYEPYSEEPVVPAFEVIASVADAAPGEDGDYSNEMTPEQLRPLLDEAKKSGVYVILDLQPGLQDFTSQIKEYEDILKDPNVGVGLDAEWRLAPGQKPLEQIGSVGASEVNDSLRYIADLTKRENLPQKAVVIHQFAGFMITNREQIDTSHPELALTLHADGHGTPGLKKETWEALQKGLPQGIRMSWKNFYDEDTPMFTPEQTYQMEPKPWVVTYQ</sequence>
<name>A0A7K1LJN1_9MICC</name>
<accession>A0A7K1LJN1</accession>
<reference evidence="3 4" key="1">
    <citation type="submission" date="2019-12" db="EMBL/GenBank/DDBJ databases">
        <authorList>
            <person name="Li J."/>
            <person name="Shi Y."/>
            <person name="Xu G."/>
            <person name="Xiao D."/>
            <person name="Ran X."/>
        </authorList>
    </citation>
    <scope>NUCLEOTIDE SEQUENCE [LARGE SCALE GENOMIC DNA]</scope>
    <source>
        <strain evidence="3 4">JCM 15915</strain>
    </source>
</reference>
<feature type="signal peptide" evidence="2">
    <location>
        <begin position="1"/>
        <end position="24"/>
    </location>
</feature>